<keyword evidence="1" id="KW-0732">Signal</keyword>
<evidence type="ECO:0008006" key="4">
    <source>
        <dbReference type="Google" id="ProtNLM"/>
    </source>
</evidence>
<dbReference type="SMART" id="SM00671">
    <property type="entry name" value="SEL1"/>
    <property type="match status" value="3"/>
</dbReference>
<dbReference type="Proteomes" id="UP000013070">
    <property type="component" value="Unassembled WGS sequence"/>
</dbReference>
<dbReference type="InterPro" id="IPR050767">
    <property type="entry name" value="Sel1_AlgK"/>
</dbReference>
<dbReference type="HOGENOM" id="CLU_1040622_0_0_6"/>
<dbReference type="SUPFAM" id="SSF81901">
    <property type="entry name" value="HCP-like"/>
    <property type="match status" value="2"/>
</dbReference>
<dbReference type="AlphaFoldDB" id="N8WS90"/>
<dbReference type="PATRIC" id="fig|1217710.3.peg.2821"/>
<dbReference type="Gene3D" id="1.25.40.10">
    <property type="entry name" value="Tetratricopeptide repeat domain"/>
    <property type="match status" value="1"/>
</dbReference>
<evidence type="ECO:0000313" key="3">
    <source>
        <dbReference type="Proteomes" id="UP000013070"/>
    </source>
</evidence>
<dbReference type="eggNOG" id="COG0790">
    <property type="taxonomic scope" value="Bacteria"/>
</dbReference>
<dbReference type="InterPro" id="IPR006597">
    <property type="entry name" value="Sel1-like"/>
</dbReference>
<proteinExistence type="predicted"/>
<sequence>MKTTKNRTMELGVRKIKVIGTMKNLVLAAILAVSSQFALANTSNAPVDPQFAKIEEMVNAKNFKGAYDALSKLASQGNAQAIYNLGYLTQTGQGTAKDEKKAIQLYEQAASKGYPVANYVLGKNYTGGTLGLKQDLGKAKQYLERASAANFDEATVDLAVLLFAEGTTASDQQALKKLQPLISKGNMPAIHAKALYDISNGFKTKNEKPIQQGLSSIQDLAKKGYIPALMAIGNMFANGSIVAQNLPEAKKIFAALAQENIPKARESLAAVDKMIAEQKKAPAKKS</sequence>
<dbReference type="Pfam" id="PF08238">
    <property type="entry name" value="Sel1"/>
    <property type="match status" value="3"/>
</dbReference>
<name>N8WS90_9GAMM</name>
<evidence type="ECO:0000313" key="2">
    <source>
        <dbReference type="EMBL" id="ENU98117.1"/>
    </source>
</evidence>
<gene>
    <name evidence="2" type="ORF">F969_02956</name>
</gene>
<evidence type="ECO:0000256" key="1">
    <source>
        <dbReference type="SAM" id="SignalP"/>
    </source>
</evidence>
<dbReference type="PANTHER" id="PTHR11102:SF160">
    <property type="entry name" value="ERAD-ASSOCIATED E3 UBIQUITIN-PROTEIN LIGASE COMPONENT HRD3"/>
    <property type="match status" value="1"/>
</dbReference>
<dbReference type="InterPro" id="IPR011990">
    <property type="entry name" value="TPR-like_helical_dom_sf"/>
</dbReference>
<keyword evidence="3" id="KW-1185">Reference proteome</keyword>
<dbReference type="EMBL" id="APPE01000072">
    <property type="protein sequence ID" value="ENU98117.1"/>
    <property type="molecule type" value="Genomic_DNA"/>
</dbReference>
<accession>N8WS90</accession>
<feature type="chain" id="PRO_5004135142" description="Sel1 repeat protein" evidence="1">
    <location>
        <begin position="41"/>
        <end position="286"/>
    </location>
</feature>
<dbReference type="PANTHER" id="PTHR11102">
    <property type="entry name" value="SEL-1-LIKE PROTEIN"/>
    <property type="match status" value="1"/>
</dbReference>
<reference evidence="2 3" key="1">
    <citation type="submission" date="2013-02" db="EMBL/GenBank/DDBJ databases">
        <title>The Genome Sequence of Acinetobacter sp. NIPH 899.</title>
        <authorList>
            <consortium name="The Broad Institute Genome Sequencing Platform"/>
            <consortium name="The Broad Institute Genome Sequencing Center for Infectious Disease"/>
            <person name="Cerqueira G."/>
            <person name="Feldgarden M."/>
            <person name="Courvalin P."/>
            <person name="Perichon B."/>
            <person name="Grillot-Courvalin C."/>
            <person name="Clermont D."/>
            <person name="Rocha E."/>
            <person name="Yoon E.-J."/>
            <person name="Nemec A."/>
            <person name="Walker B."/>
            <person name="Young S.K."/>
            <person name="Zeng Q."/>
            <person name="Gargeya S."/>
            <person name="Fitzgerald M."/>
            <person name="Haas B."/>
            <person name="Abouelleil A."/>
            <person name="Alvarado L."/>
            <person name="Arachchi H.M."/>
            <person name="Berlin A.M."/>
            <person name="Chapman S.B."/>
            <person name="Dewar J."/>
            <person name="Goldberg J."/>
            <person name="Griggs A."/>
            <person name="Gujja S."/>
            <person name="Hansen M."/>
            <person name="Howarth C."/>
            <person name="Imamovic A."/>
            <person name="Larimer J."/>
            <person name="McCowan C."/>
            <person name="Murphy C."/>
            <person name="Neiman D."/>
            <person name="Pearson M."/>
            <person name="Priest M."/>
            <person name="Roberts A."/>
            <person name="Saif S."/>
            <person name="Shea T."/>
            <person name="Sisk P."/>
            <person name="Sykes S."/>
            <person name="Wortman J."/>
            <person name="Nusbaum C."/>
            <person name="Birren B."/>
        </authorList>
    </citation>
    <scope>NUCLEOTIDE SEQUENCE [LARGE SCALE GENOMIC DNA]</scope>
    <source>
        <strain evidence="2 3">NIPH 899</strain>
    </source>
</reference>
<organism evidence="2 3">
    <name type="scientific">Acinetobacter variabilis</name>
    <dbReference type="NCBI Taxonomy" id="70346"/>
    <lineage>
        <taxon>Bacteria</taxon>
        <taxon>Pseudomonadati</taxon>
        <taxon>Pseudomonadota</taxon>
        <taxon>Gammaproteobacteria</taxon>
        <taxon>Moraxellales</taxon>
        <taxon>Moraxellaceae</taxon>
        <taxon>Acinetobacter</taxon>
    </lineage>
</organism>
<comment type="caution">
    <text evidence="2">The sequence shown here is derived from an EMBL/GenBank/DDBJ whole genome shotgun (WGS) entry which is preliminary data.</text>
</comment>
<feature type="signal peptide" evidence="1">
    <location>
        <begin position="1"/>
        <end position="40"/>
    </location>
</feature>
<protein>
    <recommendedName>
        <fullName evidence="4">Sel1 repeat protein</fullName>
    </recommendedName>
</protein>